<sequence length="435" mass="48813">MTFVLKDLIELRRHFDDTVQIILKREHKGKIEDLINPQRKFELQFLRSILDKVEEQAKEKPPQATTNLINVFYGAMLTVVQDIENNRGVMESSGLLNDRLTDAIGIGDDVKAEDKPDLYQISKFYTSLNAFLNQVFIENDSRKGFAKDHMLTEVPTGNLSKLIQTAYKLENEAQKKIVASFAADGQTTANLTKYKASKKSPASATDRFGGWDKLNADLDELIKDELADKNVSKIEKLKSKERIAQLHSMNAIRNTLQTSTLDEAEKVAILAGAMHLVRQQIINEYAGSYVSSLDKSVIYKGLNKILAVDVVNQQDVESLVTSATQFVQFMTVDPKNSGKKAIRSNHIFSAIADFNLKATFNLLIDMIYACRTEALHDVVEEFKKETKGPEKVTKGYLGLGRLSSALGYFKAKKEDDSEEDEEVLEHKSGTPTVNH</sequence>
<evidence type="ECO:0000313" key="3">
    <source>
        <dbReference type="Proteomes" id="UP000054693"/>
    </source>
</evidence>
<dbReference type="Gene3D" id="1.20.1440.330">
    <property type="match status" value="2"/>
</dbReference>
<dbReference type="InterPro" id="IPR044887">
    <property type="entry name" value="SoDot-IcmSS_sf"/>
</dbReference>
<dbReference type="STRING" id="40335.Ltuc_2141"/>
<feature type="region of interest" description="Disordered" evidence="1">
    <location>
        <begin position="413"/>
        <end position="435"/>
    </location>
</feature>
<organism evidence="2 3">
    <name type="scientific">Legionella tucsonensis</name>
    <dbReference type="NCBI Taxonomy" id="40335"/>
    <lineage>
        <taxon>Bacteria</taxon>
        <taxon>Pseudomonadati</taxon>
        <taxon>Pseudomonadota</taxon>
        <taxon>Gammaproteobacteria</taxon>
        <taxon>Legionellales</taxon>
        <taxon>Legionellaceae</taxon>
        <taxon>Legionella</taxon>
    </lineage>
</organism>
<dbReference type="Pfam" id="PF16848">
    <property type="entry name" value="SoDot-IcmSS"/>
    <property type="match status" value="2"/>
</dbReference>
<dbReference type="InterPro" id="IPR031758">
    <property type="entry name" value="SoDot-IcmSS"/>
</dbReference>
<dbReference type="RefSeq" id="WP_058521260.1">
    <property type="nucleotide sequence ID" value="NZ_LNZA01000001.1"/>
</dbReference>
<proteinExistence type="predicted"/>
<keyword evidence="3" id="KW-1185">Reference proteome</keyword>
<comment type="caution">
    <text evidence="2">The sequence shown here is derived from an EMBL/GenBank/DDBJ whole genome shotgun (WGS) entry which is preliminary data.</text>
</comment>
<dbReference type="PATRIC" id="fig|40335.7.peg.2280"/>
<reference evidence="2 3" key="1">
    <citation type="submission" date="2015-11" db="EMBL/GenBank/DDBJ databases">
        <title>Genomic analysis of 38 Legionella species identifies large and diverse effector repertoires.</title>
        <authorList>
            <person name="Burstein D."/>
            <person name="Amaro F."/>
            <person name="Zusman T."/>
            <person name="Lifshitz Z."/>
            <person name="Cohen O."/>
            <person name="Gilbert J.A."/>
            <person name="Pupko T."/>
            <person name="Shuman H.A."/>
            <person name="Segal G."/>
        </authorList>
    </citation>
    <scope>NUCLEOTIDE SEQUENCE [LARGE SCALE GENOMIC DNA]</scope>
    <source>
        <strain evidence="2 3">ATCC 49180</strain>
    </source>
</reference>
<protein>
    <submittedName>
        <fullName evidence="2">Substrate of the Dot/Icm secretion system</fullName>
    </submittedName>
</protein>
<dbReference type="EMBL" id="LNZA01000001">
    <property type="protein sequence ID" value="KTD74294.1"/>
    <property type="molecule type" value="Genomic_DNA"/>
</dbReference>
<evidence type="ECO:0000313" key="2">
    <source>
        <dbReference type="EMBL" id="KTD74294.1"/>
    </source>
</evidence>
<evidence type="ECO:0000256" key="1">
    <source>
        <dbReference type="SAM" id="MobiDB-lite"/>
    </source>
</evidence>
<dbReference type="AlphaFoldDB" id="A0A0W0ZZ11"/>
<gene>
    <name evidence="2" type="ORF">Ltuc_2141</name>
</gene>
<accession>A0A0W0ZZ11</accession>
<name>A0A0W0ZZ11_9GAMM</name>
<dbReference type="Proteomes" id="UP000054693">
    <property type="component" value="Unassembled WGS sequence"/>
</dbReference>